<gene>
    <name evidence="1" type="ORF">NG743_05725</name>
</gene>
<accession>A0ABY5LWZ2</accession>
<evidence type="ECO:0000313" key="1">
    <source>
        <dbReference type="EMBL" id="UUO16533.1"/>
    </source>
</evidence>
<reference evidence="1" key="1">
    <citation type="submission" date="2022-06" db="EMBL/GenBank/DDBJ databases">
        <title>Nostosin G and Spiroidesin B from the Cyanobacterium Dolichospermum sp. NIES-1697.</title>
        <authorList>
            <person name="Phan C.-S."/>
            <person name="Mehjabin J.J."/>
            <person name="Anas A.R.J."/>
            <person name="Hayasaka M."/>
            <person name="Onoki R."/>
            <person name="Wang J."/>
            <person name="Umezawa T."/>
            <person name="Washio K."/>
            <person name="Morikawa M."/>
            <person name="Okino T."/>
        </authorList>
    </citation>
    <scope>NUCLEOTIDE SEQUENCE</scope>
    <source>
        <strain evidence="1">NIES-1697</strain>
    </source>
</reference>
<proteinExistence type="predicted"/>
<dbReference type="EMBL" id="CP099464">
    <property type="protein sequence ID" value="UUO16533.1"/>
    <property type="molecule type" value="Genomic_DNA"/>
</dbReference>
<name>A0ABY5LWZ2_9CYAN</name>
<organism evidence="1 2">
    <name type="scientific">Dolichospermum heterosporum TAC447</name>
    <dbReference type="NCBI Taxonomy" id="747523"/>
    <lineage>
        <taxon>Bacteria</taxon>
        <taxon>Bacillati</taxon>
        <taxon>Cyanobacteriota</taxon>
        <taxon>Cyanophyceae</taxon>
        <taxon>Nostocales</taxon>
        <taxon>Aphanizomenonaceae</taxon>
        <taxon>Dolichospermum</taxon>
        <taxon>Dolichospermum heterosporum</taxon>
    </lineage>
</organism>
<evidence type="ECO:0000313" key="2">
    <source>
        <dbReference type="Proteomes" id="UP001057561"/>
    </source>
</evidence>
<dbReference type="Proteomes" id="UP001057561">
    <property type="component" value="Chromosome"/>
</dbReference>
<sequence>MTIEGITGNYTVNSEDVKKEILQLQENIFQIFHKYCRVSNLPMVRLSEKLSNLRQYGKNRGCDRPFPAVFRN</sequence>
<keyword evidence="2" id="KW-1185">Reference proteome</keyword>
<protein>
    <submittedName>
        <fullName evidence="1">Uncharacterized protein</fullName>
    </submittedName>
</protein>
<dbReference type="RefSeq" id="WP_152540511.1">
    <property type="nucleotide sequence ID" value="NZ_CP099464.1"/>
</dbReference>